<feature type="domain" description="DUF112" evidence="2">
    <location>
        <begin position="20"/>
        <end position="438"/>
    </location>
</feature>
<dbReference type="RefSeq" id="WP_188722612.1">
    <property type="nucleotide sequence ID" value="NZ_BMIF01000016.1"/>
</dbReference>
<feature type="transmembrane region" description="Helical" evidence="1">
    <location>
        <begin position="461"/>
        <end position="484"/>
    </location>
</feature>
<evidence type="ECO:0000313" key="4">
    <source>
        <dbReference type="Proteomes" id="UP000636264"/>
    </source>
</evidence>
<name>A0A916S307_9HYPH</name>
<gene>
    <name evidence="3" type="ORF">GCM10011385_37120</name>
</gene>
<feature type="transmembrane region" description="Helical" evidence="1">
    <location>
        <begin position="387"/>
        <end position="406"/>
    </location>
</feature>
<dbReference type="PANTHER" id="PTHR35342">
    <property type="entry name" value="TRICARBOXYLIC TRANSPORT PROTEIN"/>
    <property type="match status" value="1"/>
</dbReference>
<sequence length="499" mass="52253">MDLMPLLDLGFQVAFNPVNLVYCLIGVTLGTAIGVLPGVGPVITIALLLPLSFGLPAEASIIMLAGIYYGASYGGSTTSILINLPGEASSAVTCIDGHQMAKQGRAGAALAVAALGSFFAGTVGTLLIALAGPPLASIAMRFGAAEYAALVFAALLMVAAMTRGGVIKGIGVALLGIIFGLAGSDVMTGTFRFTFGIRELRDGIDFSVLAVGLFAIAEIVGNIASSSQSVVTTSKIGRLWPTGNDFRRSWPAVLRGSAIGSLLGVLPGAGVAMSSFTAYMLEKNVSRTPEQFGQGAIEGVASPEAANNAASQTGFIPTLLLGIPGSPVMALMLGAFMIHGVQPGPRMMTEHAPLFWGLIVSMWIGNFFLVILNLPLIGLWVKLLKVPYHWLFVFVLAFACVGVFTMGSSPFQVYTLVFFGILGYLLKAAGLSPALFILGFILGPMFEENFRRAMSISRGNIWIFVERPISLTFVLLGVAVVLLATTSFVRRGRAEAEEA</sequence>
<dbReference type="PANTHER" id="PTHR35342:SF5">
    <property type="entry name" value="TRICARBOXYLIC TRANSPORT PROTEIN"/>
    <property type="match status" value="1"/>
</dbReference>
<dbReference type="EMBL" id="BMIF01000016">
    <property type="protein sequence ID" value="GGA79505.1"/>
    <property type="molecule type" value="Genomic_DNA"/>
</dbReference>
<feature type="transmembrane region" description="Helical" evidence="1">
    <location>
        <begin position="413"/>
        <end position="441"/>
    </location>
</feature>
<reference evidence="3" key="1">
    <citation type="journal article" date="2014" name="Int. J. Syst. Evol. Microbiol.">
        <title>Complete genome sequence of Corynebacterium casei LMG S-19264T (=DSM 44701T), isolated from a smear-ripened cheese.</title>
        <authorList>
            <consortium name="US DOE Joint Genome Institute (JGI-PGF)"/>
            <person name="Walter F."/>
            <person name="Albersmeier A."/>
            <person name="Kalinowski J."/>
            <person name="Ruckert C."/>
        </authorList>
    </citation>
    <scope>NUCLEOTIDE SEQUENCE</scope>
    <source>
        <strain evidence="3">CGMCC 1.15320</strain>
    </source>
</reference>
<proteinExistence type="predicted"/>
<organism evidence="3 4">
    <name type="scientific">Nitratireductor aestuarii</name>
    <dbReference type="NCBI Taxonomy" id="1735103"/>
    <lineage>
        <taxon>Bacteria</taxon>
        <taxon>Pseudomonadati</taxon>
        <taxon>Pseudomonadota</taxon>
        <taxon>Alphaproteobacteria</taxon>
        <taxon>Hyphomicrobiales</taxon>
        <taxon>Phyllobacteriaceae</taxon>
        <taxon>Nitratireductor</taxon>
    </lineage>
</organism>
<evidence type="ECO:0000256" key="1">
    <source>
        <dbReference type="SAM" id="Phobius"/>
    </source>
</evidence>
<evidence type="ECO:0000313" key="3">
    <source>
        <dbReference type="EMBL" id="GGA79505.1"/>
    </source>
</evidence>
<protein>
    <recommendedName>
        <fullName evidence="2">DUF112 domain-containing protein</fullName>
    </recommendedName>
</protein>
<keyword evidence="1" id="KW-0472">Membrane</keyword>
<dbReference type="InterPro" id="IPR002823">
    <property type="entry name" value="DUF112_TM"/>
</dbReference>
<feature type="transmembrane region" description="Helical" evidence="1">
    <location>
        <begin position="108"/>
        <end position="132"/>
    </location>
</feature>
<feature type="transmembrane region" description="Helical" evidence="1">
    <location>
        <begin position="257"/>
        <end position="281"/>
    </location>
</feature>
<accession>A0A916S307</accession>
<keyword evidence="1" id="KW-1133">Transmembrane helix</keyword>
<comment type="caution">
    <text evidence="3">The sequence shown here is derived from an EMBL/GenBank/DDBJ whole genome shotgun (WGS) entry which is preliminary data.</text>
</comment>
<feature type="transmembrane region" description="Helical" evidence="1">
    <location>
        <begin position="166"/>
        <end position="184"/>
    </location>
</feature>
<feature type="transmembrane region" description="Helical" evidence="1">
    <location>
        <begin position="20"/>
        <end position="39"/>
    </location>
</feature>
<keyword evidence="4" id="KW-1185">Reference proteome</keyword>
<dbReference type="AlphaFoldDB" id="A0A916S307"/>
<feature type="transmembrane region" description="Helical" evidence="1">
    <location>
        <begin position="138"/>
        <end position="159"/>
    </location>
</feature>
<dbReference type="Proteomes" id="UP000636264">
    <property type="component" value="Unassembled WGS sequence"/>
</dbReference>
<keyword evidence="1" id="KW-0812">Transmembrane</keyword>
<feature type="transmembrane region" description="Helical" evidence="1">
    <location>
        <begin position="45"/>
        <end position="69"/>
    </location>
</feature>
<evidence type="ECO:0000259" key="2">
    <source>
        <dbReference type="Pfam" id="PF01970"/>
    </source>
</evidence>
<dbReference type="Pfam" id="PF01970">
    <property type="entry name" value="TctA"/>
    <property type="match status" value="1"/>
</dbReference>
<feature type="transmembrane region" description="Helical" evidence="1">
    <location>
        <begin position="319"/>
        <end position="341"/>
    </location>
</feature>
<feature type="transmembrane region" description="Helical" evidence="1">
    <location>
        <begin position="353"/>
        <end position="381"/>
    </location>
</feature>
<feature type="transmembrane region" description="Helical" evidence="1">
    <location>
        <begin position="204"/>
        <end position="225"/>
    </location>
</feature>
<reference evidence="3" key="2">
    <citation type="submission" date="2020-09" db="EMBL/GenBank/DDBJ databases">
        <authorList>
            <person name="Sun Q."/>
            <person name="Zhou Y."/>
        </authorList>
    </citation>
    <scope>NUCLEOTIDE SEQUENCE</scope>
    <source>
        <strain evidence="3">CGMCC 1.15320</strain>
    </source>
</reference>